<evidence type="ECO:0000313" key="2">
    <source>
        <dbReference type="Proteomes" id="UP001202328"/>
    </source>
</evidence>
<dbReference type="InterPro" id="IPR053294">
    <property type="entry name" value="RBM_PWI_domain"/>
</dbReference>
<dbReference type="AlphaFoldDB" id="A0AAD4S0M9"/>
<evidence type="ECO:0000313" key="1">
    <source>
        <dbReference type="EMBL" id="KAI3851871.1"/>
    </source>
</evidence>
<protein>
    <submittedName>
        <fullName evidence="1">Uncharacterized protein</fullName>
    </submittedName>
</protein>
<dbReference type="Proteomes" id="UP001202328">
    <property type="component" value="Unassembled WGS sequence"/>
</dbReference>
<accession>A0AAD4S0M9</accession>
<dbReference type="Gene3D" id="1.20.1390.10">
    <property type="entry name" value="PWI domain"/>
    <property type="match status" value="4"/>
</dbReference>
<name>A0AAD4S0M9_9MAGN</name>
<comment type="caution">
    <text evidence="1">The sequence shown here is derived from an EMBL/GenBank/DDBJ whole genome shotgun (WGS) entry which is preliminary data.</text>
</comment>
<dbReference type="PANTHER" id="PTHR47334">
    <property type="entry name" value="SPLICING FACTOR PWI DOMAIN-CONTAINING PROTEIN / RNA RECOGNITION MOTIF (RRM)-CONTAINING PROTEIN"/>
    <property type="match status" value="1"/>
</dbReference>
<reference evidence="1" key="1">
    <citation type="submission" date="2022-04" db="EMBL/GenBank/DDBJ databases">
        <title>A functionally conserved STORR gene fusion in Papaver species that diverged 16.8 million years ago.</title>
        <authorList>
            <person name="Catania T."/>
        </authorList>
    </citation>
    <scope>NUCLEOTIDE SEQUENCE</scope>
    <source>
        <strain evidence="1">S-188037</strain>
    </source>
</reference>
<gene>
    <name evidence="1" type="ORF">MKW98_019870</name>
</gene>
<keyword evidence="2" id="KW-1185">Reference proteome</keyword>
<dbReference type="EMBL" id="JAJJMB010015809">
    <property type="protein sequence ID" value="KAI3851871.1"/>
    <property type="molecule type" value="Genomic_DNA"/>
</dbReference>
<sequence length="575" mass="66810">MLPMTKEVFNYEMNWVVVDKYEMHEKMRPWISNIAKNSTEEEADDFVSDILESTKNDGSALSIHTKIMSFILVNEVETERLFPKIWAMLKKLEEEACSWGREYQWHTYKAITKETLLSLEINWAVFDQHELHETMKLRIKNEVMKLLKKEKASVVDQVIDGIKKQNRPSQMLELLEPSLDVYTEMVVRILWRTLLILVKIFETGVSSIFLFTSYLNMLSISKTLVFSKFGTGFAAFPESISSANPTSELSNMEGKNFMPSKDNLRQQDPVWNNKERNRLANAIPRNLESVSSYVVDWAVSDKEELHKKLRPWIFREIREFVRQEEAATGVVNNIVSRIQEHASAKDILELVKPSLGNGSANFVLHLWTKLPFFIQLAGTTGLDPFTAIDRERSAGESLKISQYGDRYSRNRHFMMVAFDYENLLKLKRVSEAMPKTKEELFSYEIFTKSMRKGIWIETLELIRKRKESMLVDEQIMWSIFDYHVSASQRELSAQEEAILVFEEIMSSLHKDRACPSEMVKYLEPIFCSGSEKFVMRMWYALICGVKLAEARVEKKCKRGWGSIVLLPAEGEDKDL</sequence>
<organism evidence="1 2">
    <name type="scientific">Papaver atlanticum</name>
    <dbReference type="NCBI Taxonomy" id="357466"/>
    <lineage>
        <taxon>Eukaryota</taxon>
        <taxon>Viridiplantae</taxon>
        <taxon>Streptophyta</taxon>
        <taxon>Embryophyta</taxon>
        <taxon>Tracheophyta</taxon>
        <taxon>Spermatophyta</taxon>
        <taxon>Magnoliopsida</taxon>
        <taxon>Ranunculales</taxon>
        <taxon>Papaveraceae</taxon>
        <taxon>Papaveroideae</taxon>
        <taxon>Papaver</taxon>
    </lineage>
</organism>
<dbReference type="PANTHER" id="PTHR47334:SF2">
    <property type="entry name" value="RNA-BINDING MOTIF PROTEIN 25"/>
    <property type="match status" value="1"/>
</dbReference>
<proteinExistence type="predicted"/>